<keyword evidence="6" id="KW-1185">Reference proteome</keyword>
<reference evidence="5 6" key="1">
    <citation type="journal article" date="2021" name="Int. J. Syst. Evol. Microbiol.">
        <title>Steroidobacter gossypii sp. nov., isolated from soil of cotton cropping field.</title>
        <authorList>
            <person name="Huang R."/>
            <person name="Yang S."/>
            <person name="Zhen C."/>
            <person name="Liu W."/>
        </authorList>
    </citation>
    <scope>NUCLEOTIDE SEQUENCE [LARGE SCALE GENOMIC DNA]</scope>
    <source>
        <strain evidence="5 6">S1-65</strain>
    </source>
</reference>
<keyword evidence="5" id="KW-0436">Ligase</keyword>
<dbReference type="Pfam" id="PF01812">
    <property type="entry name" value="5-FTHF_cyc-lig"/>
    <property type="match status" value="1"/>
</dbReference>
<dbReference type="GO" id="GO:0030272">
    <property type="term" value="F:5-formyltetrahydrofolate cyclo-ligase activity"/>
    <property type="evidence" value="ECO:0007669"/>
    <property type="project" value="UniProtKB-EC"/>
</dbReference>
<gene>
    <name evidence="5" type="ORF">JM946_27110</name>
</gene>
<keyword evidence="4" id="KW-0479">Metal-binding</keyword>
<comment type="similarity">
    <text evidence="1 4">Belongs to the 5-formyltetrahydrofolate cyclo-ligase family.</text>
</comment>
<accession>A0ABS1X5D3</accession>
<organism evidence="5 6">
    <name type="scientific">Steroidobacter gossypii</name>
    <dbReference type="NCBI Taxonomy" id="2805490"/>
    <lineage>
        <taxon>Bacteria</taxon>
        <taxon>Pseudomonadati</taxon>
        <taxon>Pseudomonadota</taxon>
        <taxon>Gammaproteobacteria</taxon>
        <taxon>Steroidobacterales</taxon>
        <taxon>Steroidobacteraceae</taxon>
        <taxon>Steroidobacter</taxon>
    </lineage>
</organism>
<evidence type="ECO:0000256" key="1">
    <source>
        <dbReference type="ARBA" id="ARBA00010638"/>
    </source>
</evidence>
<keyword evidence="2 4" id="KW-0547">Nucleotide-binding</keyword>
<comment type="caution">
    <text evidence="5">The sequence shown here is derived from an EMBL/GenBank/DDBJ whole genome shotgun (WGS) entry which is preliminary data.</text>
</comment>
<dbReference type="PANTHER" id="PTHR23407:SF1">
    <property type="entry name" value="5-FORMYLTETRAHYDROFOLATE CYCLO-LIGASE"/>
    <property type="match status" value="1"/>
</dbReference>
<comment type="catalytic activity">
    <reaction evidence="4">
        <text>(6S)-5-formyl-5,6,7,8-tetrahydrofolate + ATP = (6R)-5,10-methenyltetrahydrofolate + ADP + phosphate</text>
        <dbReference type="Rhea" id="RHEA:10488"/>
        <dbReference type="ChEBI" id="CHEBI:30616"/>
        <dbReference type="ChEBI" id="CHEBI:43474"/>
        <dbReference type="ChEBI" id="CHEBI:57455"/>
        <dbReference type="ChEBI" id="CHEBI:57457"/>
        <dbReference type="ChEBI" id="CHEBI:456216"/>
        <dbReference type="EC" id="6.3.3.2"/>
    </reaction>
</comment>
<dbReference type="InterPro" id="IPR002698">
    <property type="entry name" value="FTHF_cligase"/>
</dbReference>
<evidence type="ECO:0000256" key="3">
    <source>
        <dbReference type="ARBA" id="ARBA00022840"/>
    </source>
</evidence>
<comment type="cofactor">
    <cofactor evidence="4">
        <name>Mg(2+)</name>
        <dbReference type="ChEBI" id="CHEBI:18420"/>
    </cofactor>
</comment>
<dbReference type="PIRSF" id="PIRSF006806">
    <property type="entry name" value="FTHF_cligase"/>
    <property type="match status" value="1"/>
</dbReference>
<evidence type="ECO:0000256" key="2">
    <source>
        <dbReference type="ARBA" id="ARBA00022741"/>
    </source>
</evidence>
<dbReference type="EC" id="6.3.3.2" evidence="4"/>
<protein>
    <recommendedName>
        <fullName evidence="4">5-formyltetrahydrofolate cyclo-ligase</fullName>
        <ecNumber evidence="4">6.3.3.2</ecNumber>
    </recommendedName>
</protein>
<keyword evidence="3 4" id="KW-0067">ATP-binding</keyword>
<keyword evidence="4" id="KW-0460">Magnesium</keyword>
<dbReference type="Gene3D" id="3.40.50.10420">
    <property type="entry name" value="NagB/RpiA/CoA transferase-like"/>
    <property type="match status" value="1"/>
</dbReference>
<evidence type="ECO:0000256" key="4">
    <source>
        <dbReference type="RuleBase" id="RU361279"/>
    </source>
</evidence>
<name>A0ABS1X5D3_9GAMM</name>
<dbReference type="InterPro" id="IPR024185">
    <property type="entry name" value="FTHF_cligase-like_sf"/>
</dbReference>
<dbReference type="SUPFAM" id="SSF100950">
    <property type="entry name" value="NagB/RpiA/CoA transferase-like"/>
    <property type="match status" value="1"/>
</dbReference>
<dbReference type="EMBL" id="JAEVLS010000008">
    <property type="protein sequence ID" value="MBM0108418.1"/>
    <property type="molecule type" value="Genomic_DNA"/>
</dbReference>
<dbReference type="NCBIfam" id="TIGR02727">
    <property type="entry name" value="MTHFS_bact"/>
    <property type="match status" value="1"/>
</dbReference>
<sequence>MRQQRRQLSSLDRADAHRQFARLLSASWLLRPGRRVAVYFAYGYEADLDAVIQLARRRRCLLYLPVITDFRRSRMRFVRYDADSVMRVNRYGIAEPDPRQAEIIPVRRLDLVLLPLVAVDERGWRLGSGAGFYDRVLHHLREGRRWRRPKLIGVSYECQRVARLQPDRWDVPLDGLLTERGLRYFARPAARDLSTD</sequence>
<evidence type="ECO:0000313" key="5">
    <source>
        <dbReference type="EMBL" id="MBM0108418.1"/>
    </source>
</evidence>
<evidence type="ECO:0000313" key="6">
    <source>
        <dbReference type="Proteomes" id="UP000661077"/>
    </source>
</evidence>
<dbReference type="Proteomes" id="UP000661077">
    <property type="component" value="Unassembled WGS sequence"/>
</dbReference>
<proteinExistence type="inferred from homology"/>
<dbReference type="PANTHER" id="PTHR23407">
    <property type="entry name" value="ATPASE INHIBITOR/5-FORMYLTETRAHYDROFOLATE CYCLO-LIGASE"/>
    <property type="match status" value="1"/>
</dbReference>
<dbReference type="InterPro" id="IPR037171">
    <property type="entry name" value="NagB/RpiA_transferase-like"/>
</dbReference>